<comment type="caution">
    <text evidence="1">The sequence shown here is derived from an EMBL/GenBank/DDBJ whole genome shotgun (WGS) entry which is preliminary data.</text>
</comment>
<reference evidence="1" key="1">
    <citation type="submission" date="2022-07" db="EMBL/GenBank/DDBJ databases">
        <title>Genome Sequence of Phlebia brevispora.</title>
        <authorList>
            <person name="Buettner E."/>
        </authorList>
    </citation>
    <scope>NUCLEOTIDE SEQUENCE</scope>
    <source>
        <strain evidence="1">MPL23</strain>
    </source>
</reference>
<name>A0ACC1T4V6_9APHY</name>
<organism evidence="1 2">
    <name type="scientific">Phlebia brevispora</name>
    <dbReference type="NCBI Taxonomy" id="194682"/>
    <lineage>
        <taxon>Eukaryota</taxon>
        <taxon>Fungi</taxon>
        <taxon>Dikarya</taxon>
        <taxon>Basidiomycota</taxon>
        <taxon>Agaricomycotina</taxon>
        <taxon>Agaricomycetes</taxon>
        <taxon>Polyporales</taxon>
        <taxon>Meruliaceae</taxon>
        <taxon>Phlebia</taxon>
    </lineage>
</organism>
<dbReference type="EMBL" id="JANHOG010000575">
    <property type="protein sequence ID" value="KAJ3553133.1"/>
    <property type="molecule type" value="Genomic_DNA"/>
</dbReference>
<keyword evidence="2" id="KW-1185">Reference proteome</keyword>
<evidence type="ECO:0000313" key="2">
    <source>
        <dbReference type="Proteomes" id="UP001148662"/>
    </source>
</evidence>
<gene>
    <name evidence="1" type="ORF">NM688_g3778</name>
</gene>
<sequence length="718" mass="80125">MSDEVRADSTSTQPAPPIILKFSSPEGVALVRNTLRALLPFDPHTYQLDGICTCLDGQDLIAICPTGSGKTEFFSMYILMLRALSANPNLCRPSRKVPQDPAMVFVCPTIGLEEDVAAKFTCRGLSTLVINHKTVEDARTNHQMSLWVRARKEVSMIVLSPEMLSSKGFECLLQDRDFSARCLGLGVDEIHLLDAWGAGFRKSFLQIGHVRARMPSQTVLIGVTATLAVGEPTRNVLRFLGLREGDFHLIRCSNRRDDIRVIYRTLRGSLGGWTFPDFKHVLDGKRKTLIYCDTISLTFRLTAYLISIAPSMPSPVKRIRMYNSLNSPEYNEETRRLFQEDFDMQIVIATNALIVGIDLRNVEVVILARRPKHPDEENQKKGRAGRDKEIVKNPVCEVYWGKNDLAIARAMLDGTNIKKAGGKGRLDAATMDLAMARVLLADCRTHAQDILYDNPLVDPPCTCEVCSRKPLVIHSCISSCCMPEDTDNQDHISGGLKPKKINPIKRRLRLTRVMRALGKRQLEELRWAIYMEEDEATTGMVPSTFFLPNDVIQGILDHFALLTNSDTLDSIIPSNSYVKAHQARIWDAVVELRTKFAEIRAKKKWDNLGIIDSEDDDEDGDEDEAADNDLSDVQLDATHRLTIRLSADAVRAALAPPSHTAGPSTSNTASEPLSPRKNRVPVTPSDVQTSCKRAAYESLESPRRKTARHIALEKENAV</sequence>
<protein>
    <submittedName>
        <fullName evidence="1">Uncharacterized protein</fullName>
    </submittedName>
</protein>
<dbReference type="Proteomes" id="UP001148662">
    <property type="component" value="Unassembled WGS sequence"/>
</dbReference>
<accession>A0ACC1T4V6</accession>
<evidence type="ECO:0000313" key="1">
    <source>
        <dbReference type="EMBL" id="KAJ3553133.1"/>
    </source>
</evidence>
<proteinExistence type="predicted"/>